<comment type="subcellular location">
    <subcellularLocation>
        <location evidence="1">Cytoplasm</location>
    </subcellularLocation>
</comment>
<dbReference type="OrthoDB" id="10030037at2759"/>
<name>A0A267GK61_9PLAT</name>
<comment type="caution">
    <text evidence="6">The sequence shown here is derived from an EMBL/GenBank/DDBJ whole genome shotgun (WGS) entry which is preliminary data.</text>
</comment>
<evidence type="ECO:0000256" key="4">
    <source>
        <dbReference type="SAM" id="Coils"/>
    </source>
</evidence>
<feature type="compositionally biased region" description="Gly residues" evidence="5">
    <location>
        <begin position="60"/>
        <end position="69"/>
    </location>
</feature>
<dbReference type="Proteomes" id="UP000215902">
    <property type="component" value="Unassembled WGS sequence"/>
</dbReference>
<dbReference type="PANTHER" id="PTHR19354">
    <property type="entry name" value="ZIPPER PUTATIVE TUMOR SUPPRESSOR 2 HOMOLOG-LIKE PROTEIN-RELATED"/>
    <property type="match status" value="1"/>
</dbReference>
<feature type="region of interest" description="Disordered" evidence="5">
    <location>
        <begin position="111"/>
        <end position="136"/>
    </location>
</feature>
<feature type="region of interest" description="Disordered" evidence="5">
    <location>
        <begin position="56"/>
        <end position="97"/>
    </location>
</feature>
<reference evidence="6 7" key="1">
    <citation type="submission" date="2017-06" db="EMBL/GenBank/DDBJ databases">
        <title>A platform for efficient transgenesis in Macrostomum lignano, a flatworm model organism for stem cell research.</title>
        <authorList>
            <person name="Berezikov E."/>
        </authorList>
    </citation>
    <scope>NUCLEOTIDE SEQUENCE [LARGE SCALE GENOMIC DNA]</scope>
    <source>
        <strain evidence="6">DV1</strain>
        <tissue evidence="6">Whole organism</tissue>
    </source>
</reference>
<evidence type="ECO:0000256" key="1">
    <source>
        <dbReference type="ARBA" id="ARBA00004496"/>
    </source>
</evidence>
<protein>
    <submittedName>
        <fullName evidence="6">Uncharacterized protein</fullName>
    </submittedName>
</protein>
<accession>A0A267GK61</accession>
<feature type="compositionally biased region" description="Polar residues" evidence="5">
    <location>
        <begin position="113"/>
        <end position="133"/>
    </location>
</feature>
<sequence>MKITLLQAGRTVQEEIVYCVPDQSQQQQPAQQQSLQTQQQHHGTISRSMRNAFITISYGTSGGSGGGSGRPSSAASQPSNGGSDLQPQDWRRGSQESLQWRQPIAAILAGSVSDDSSGRQPIGSESTDDSSPGQVMFRSMQAEPPDLLPSEAGQFSLMQQQQQQPSTAGAVHSNSIVVRPTPCRPAASTSELAAPTAVTSARRHSTASAASVVGRAAPNGHAVVACGSDSGLSQEEPSAVCGYSSDCCCATSSFPSGAGVIKGGEKFVQLRQLRERESELAMLRRTMEQNEAALMRVFEERRTELENRLRAELSLNSRLAPGLSQANRRVRQCEQVIADLRLQAQLQSGELRAGRSRNRRLEAELAAQTERASGLEAALAASNESLEAATREVHRLRQQLPTAPAAERACQTEDSASVESTTAATAAAEAEVEAAQSKLEETRKLLLLAEERSREQEASFQMERSQWLEEKSKVIGYQRQLQANQKQLVATCRHLEGEVARLTELLESGMSPQLQGK</sequence>
<evidence type="ECO:0000313" key="6">
    <source>
        <dbReference type="EMBL" id="PAA86421.1"/>
    </source>
</evidence>
<dbReference type="InterPro" id="IPR045329">
    <property type="entry name" value="LZTS"/>
</dbReference>
<feature type="coiled-coil region" evidence="4">
    <location>
        <begin position="425"/>
        <end position="452"/>
    </location>
</feature>
<gene>
    <name evidence="6" type="ORF">BOX15_Mlig000832g1</name>
</gene>
<evidence type="ECO:0000313" key="7">
    <source>
        <dbReference type="Proteomes" id="UP000215902"/>
    </source>
</evidence>
<evidence type="ECO:0000256" key="5">
    <source>
        <dbReference type="SAM" id="MobiDB-lite"/>
    </source>
</evidence>
<dbReference type="AlphaFoldDB" id="A0A267GK61"/>
<feature type="coiled-coil region" evidence="4">
    <location>
        <begin position="323"/>
        <end position="399"/>
    </location>
</feature>
<keyword evidence="3 4" id="KW-0175">Coiled coil</keyword>
<dbReference type="GO" id="GO:0005737">
    <property type="term" value="C:cytoplasm"/>
    <property type="evidence" value="ECO:0007669"/>
    <property type="project" value="UniProtKB-SubCell"/>
</dbReference>
<evidence type="ECO:0000256" key="3">
    <source>
        <dbReference type="ARBA" id="ARBA00023054"/>
    </source>
</evidence>
<evidence type="ECO:0000256" key="2">
    <source>
        <dbReference type="ARBA" id="ARBA00022490"/>
    </source>
</evidence>
<dbReference type="EMBL" id="NIVC01000280">
    <property type="protein sequence ID" value="PAA86421.1"/>
    <property type="molecule type" value="Genomic_DNA"/>
</dbReference>
<proteinExistence type="predicted"/>
<feature type="compositionally biased region" description="Polar residues" evidence="5">
    <location>
        <begin position="77"/>
        <end position="86"/>
    </location>
</feature>
<keyword evidence="7" id="KW-1185">Reference proteome</keyword>
<organism evidence="6 7">
    <name type="scientific">Macrostomum lignano</name>
    <dbReference type="NCBI Taxonomy" id="282301"/>
    <lineage>
        <taxon>Eukaryota</taxon>
        <taxon>Metazoa</taxon>
        <taxon>Spiralia</taxon>
        <taxon>Lophotrochozoa</taxon>
        <taxon>Platyhelminthes</taxon>
        <taxon>Rhabditophora</taxon>
        <taxon>Macrostomorpha</taxon>
        <taxon>Macrostomida</taxon>
        <taxon>Macrostomidae</taxon>
        <taxon>Macrostomum</taxon>
    </lineage>
</organism>
<dbReference type="PANTHER" id="PTHR19354:SF2">
    <property type="entry name" value="LEUCINE-RICH REPEAT-CONTAINING PROTEIN DDB_G0290503"/>
    <property type="match status" value="1"/>
</dbReference>
<dbReference type="Pfam" id="PF06818">
    <property type="entry name" value="Fez1"/>
    <property type="match status" value="1"/>
</dbReference>
<keyword evidence="2" id="KW-0963">Cytoplasm</keyword>
<dbReference type="STRING" id="282301.A0A267GK61"/>